<dbReference type="PANTHER" id="PTHR45649:SF5">
    <property type="entry name" value="GABA TRANSPORTER (EUROFUNG)-RELATED"/>
    <property type="match status" value="1"/>
</dbReference>
<evidence type="ECO:0000256" key="4">
    <source>
        <dbReference type="ARBA" id="ARBA00022989"/>
    </source>
</evidence>
<feature type="transmembrane region" description="Helical" evidence="7">
    <location>
        <begin position="397"/>
        <end position="421"/>
    </location>
</feature>
<feature type="transmembrane region" description="Helical" evidence="7">
    <location>
        <begin position="146"/>
        <end position="171"/>
    </location>
</feature>
<evidence type="ECO:0000256" key="5">
    <source>
        <dbReference type="ARBA" id="ARBA00023136"/>
    </source>
</evidence>
<dbReference type="Gene3D" id="1.20.1740.10">
    <property type="entry name" value="Amino acid/polyamine transporter I"/>
    <property type="match status" value="1"/>
</dbReference>
<keyword evidence="4 7" id="KW-1133">Transmembrane helix</keyword>
<sequence length="539" mass="59822">MAAHGEAYELRSTGKDISVTADRNPSPQSESGATSKQETLTNRQHEGLSNSTRIRRLFSEAQLFAFALTFMSTWVGMNTNIFFALYQGGPQTFAWGVLIVYIGAITQAASIAEMSSTLPIAGAQYHWTHHLAPRRIRRFATWMQGWFTWFGWVSLECGIANITAIMVQQMAMLNNPNYVPKNWHITLIMIAMLIIHGAINSTSYTFALVPWLELLAGILYVCLFVIFMCVYLVLGTRHSTDYTFFHREVSSGWNNEYVAWNLGLLTCVWSFTGFDGTVHMSEETKKAKQAVPRATLYSIMLNGALGYCMAITLITCMGPMETVLESGFPVATILQRITGSVAATTALIAGLFIFSFCLCIASIASVSRLTWAWSRDGGLPRYLAHVHPRHLVPVRAVWFSCLVVALLSLLNVGSTAAFGAITSLSSMALYFSYAIAISSMLFARWTSTRSGGNEPLELGEWNLGSYGVYINAYALVHTVYMWVWLPLPQTLPVTAENMNYAGPIFVAVLLFALGSWFLRARHSWAGPNPLIVDYIKSQE</sequence>
<reference evidence="8 9" key="1">
    <citation type="submission" date="2013-03" db="EMBL/GenBank/DDBJ databases">
        <title>The Genome Sequence of Phialophora europaea CBS 101466.</title>
        <authorList>
            <consortium name="The Broad Institute Genomics Platform"/>
            <person name="Cuomo C."/>
            <person name="de Hoog S."/>
            <person name="Gorbushina A."/>
            <person name="Walker B."/>
            <person name="Young S.K."/>
            <person name="Zeng Q."/>
            <person name="Gargeya S."/>
            <person name="Fitzgerald M."/>
            <person name="Haas B."/>
            <person name="Abouelleil A."/>
            <person name="Allen A.W."/>
            <person name="Alvarado L."/>
            <person name="Arachchi H.M."/>
            <person name="Berlin A.M."/>
            <person name="Chapman S.B."/>
            <person name="Gainer-Dewar J."/>
            <person name="Goldberg J."/>
            <person name="Griggs A."/>
            <person name="Gujja S."/>
            <person name="Hansen M."/>
            <person name="Howarth C."/>
            <person name="Imamovic A."/>
            <person name="Ireland A."/>
            <person name="Larimer J."/>
            <person name="McCowan C."/>
            <person name="Murphy C."/>
            <person name="Pearson M."/>
            <person name="Poon T.W."/>
            <person name="Priest M."/>
            <person name="Roberts A."/>
            <person name="Saif S."/>
            <person name="Shea T."/>
            <person name="Sisk P."/>
            <person name="Sykes S."/>
            <person name="Wortman J."/>
            <person name="Nusbaum C."/>
            <person name="Birren B."/>
        </authorList>
    </citation>
    <scope>NUCLEOTIDE SEQUENCE [LARGE SCALE GENOMIC DNA]</scope>
    <source>
        <strain evidence="8 9">CBS 101466</strain>
    </source>
</reference>
<dbReference type="eggNOG" id="KOG1289">
    <property type="taxonomic scope" value="Eukaryota"/>
</dbReference>
<feature type="transmembrane region" description="Helical" evidence="7">
    <location>
        <begin position="427"/>
        <end position="445"/>
    </location>
</feature>
<feature type="transmembrane region" description="Helical" evidence="7">
    <location>
        <begin position="92"/>
        <end position="112"/>
    </location>
</feature>
<dbReference type="VEuPathDB" id="FungiDB:HMPREF1541_03356"/>
<proteinExistence type="predicted"/>
<dbReference type="AlphaFoldDB" id="W2RY54"/>
<accession>W2RY54</accession>
<evidence type="ECO:0000313" key="8">
    <source>
        <dbReference type="EMBL" id="ETN41421.1"/>
    </source>
</evidence>
<dbReference type="Pfam" id="PF13520">
    <property type="entry name" value="AA_permease_2"/>
    <property type="match status" value="1"/>
</dbReference>
<feature type="transmembrane region" description="Helical" evidence="7">
    <location>
        <begin position="466"/>
        <end position="485"/>
    </location>
</feature>
<feature type="region of interest" description="Disordered" evidence="6">
    <location>
        <begin position="1"/>
        <end position="48"/>
    </location>
</feature>
<feature type="transmembrane region" description="Helical" evidence="7">
    <location>
        <begin position="500"/>
        <end position="518"/>
    </location>
</feature>
<feature type="compositionally biased region" description="Basic and acidic residues" evidence="6">
    <location>
        <begin position="1"/>
        <end position="14"/>
    </location>
</feature>
<evidence type="ECO:0000256" key="3">
    <source>
        <dbReference type="ARBA" id="ARBA00022692"/>
    </source>
</evidence>
<dbReference type="InterPro" id="IPR002293">
    <property type="entry name" value="AA/rel_permease1"/>
</dbReference>
<dbReference type="STRING" id="1220924.W2RY54"/>
<evidence type="ECO:0000313" key="9">
    <source>
        <dbReference type="Proteomes" id="UP000030752"/>
    </source>
</evidence>
<evidence type="ECO:0000256" key="1">
    <source>
        <dbReference type="ARBA" id="ARBA00004141"/>
    </source>
</evidence>
<gene>
    <name evidence="8" type="ORF">HMPREF1541_03356</name>
</gene>
<dbReference type="RefSeq" id="XP_008715930.1">
    <property type="nucleotide sequence ID" value="XM_008717708.1"/>
</dbReference>
<dbReference type="OrthoDB" id="3257095at2759"/>
<dbReference type="GeneID" id="19970695"/>
<feature type="transmembrane region" description="Helical" evidence="7">
    <location>
        <begin position="299"/>
        <end position="320"/>
    </location>
</feature>
<evidence type="ECO:0000256" key="7">
    <source>
        <dbReference type="SAM" id="Phobius"/>
    </source>
</evidence>
<keyword evidence="5 7" id="KW-0472">Membrane</keyword>
<organism evidence="8 9">
    <name type="scientific">Cyphellophora europaea (strain CBS 101466)</name>
    <name type="common">Phialophora europaea</name>
    <dbReference type="NCBI Taxonomy" id="1220924"/>
    <lineage>
        <taxon>Eukaryota</taxon>
        <taxon>Fungi</taxon>
        <taxon>Dikarya</taxon>
        <taxon>Ascomycota</taxon>
        <taxon>Pezizomycotina</taxon>
        <taxon>Eurotiomycetes</taxon>
        <taxon>Chaetothyriomycetidae</taxon>
        <taxon>Chaetothyriales</taxon>
        <taxon>Cyphellophoraceae</taxon>
        <taxon>Cyphellophora</taxon>
    </lineage>
</organism>
<name>W2RY54_CYPE1</name>
<evidence type="ECO:0000256" key="2">
    <source>
        <dbReference type="ARBA" id="ARBA00022448"/>
    </source>
</evidence>
<dbReference type="InParanoid" id="W2RY54"/>
<evidence type="ECO:0000256" key="6">
    <source>
        <dbReference type="SAM" id="MobiDB-lite"/>
    </source>
</evidence>
<dbReference type="EMBL" id="KB822719">
    <property type="protein sequence ID" value="ETN41421.1"/>
    <property type="molecule type" value="Genomic_DNA"/>
</dbReference>
<dbReference type="HOGENOM" id="CLU_004495_6_2_1"/>
<feature type="compositionally biased region" description="Polar residues" evidence="6">
    <location>
        <begin position="21"/>
        <end position="48"/>
    </location>
</feature>
<comment type="subcellular location">
    <subcellularLocation>
        <location evidence="1">Membrane</location>
        <topology evidence="1">Multi-pass membrane protein</topology>
    </subcellularLocation>
</comment>
<dbReference type="GO" id="GO:0022857">
    <property type="term" value="F:transmembrane transporter activity"/>
    <property type="evidence" value="ECO:0007669"/>
    <property type="project" value="InterPro"/>
</dbReference>
<dbReference type="PIRSF" id="PIRSF006060">
    <property type="entry name" value="AA_transporter"/>
    <property type="match status" value="1"/>
</dbReference>
<feature type="transmembrane region" description="Helical" evidence="7">
    <location>
        <begin position="340"/>
        <end position="366"/>
    </location>
</feature>
<keyword evidence="9" id="KW-1185">Reference proteome</keyword>
<feature type="transmembrane region" description="Helical" evidence="7">
    <location>
        <begin position="183"/>
        <end position="199"/>
    </location>
</feature>
<keyword evidence="3 7" id="KW-0812">Transmembrane</keyword>
<protein>
    <submittedName>
        <fullName evidence="8">Uncharacterized protein</fullName>
    </submittedName>
</protein>
<feature type="transmembrane region" description="Helical" evidence="7">
    <location>
        <begin position="63"/>
        <end position="86"/>
    </location>
</feature>
<keyword evidence="2" id="KW-0813">Transport</keyword>
<feature type="transmembrane region" description="Helical" evidence="7">
    <location>
        <begin position="211"/>
        <end position="234"/>
    </location>
</feature>
<dbReference type="Proteomes" id="UP000030752">
    <property type="component" value="Unassembled WGS sequence"/>
</dbReference>
<dbReference type="PANTHER" id="PTHR45649">
    <property type="entry name" value="AMINO-ACID PERMEASE BAT1"/>
    <property type="match status" value="1"/>
</dbReference>
<feature type="transmembrane region" description="Helical" evidence="7">
    <location>
        <begin position="257"/>
        <end position="278"/>
    </location>
</feature>
<dbReference type="GO" id="GO:0016020">
    <property type="term" value="C:membrane"/>
    <property type="evidence" value="ECO:0007669"/>
    <property type="project" value="UniProtKB-SubCell"/>
</dbReference>